<reference evidence="6 7" key="1">
    <citation type="submission" date="2024-11" db="EMBL/GenBank/DDBJ databases">
        <title>Chromosome-level genome assembly of the freshwater bivalve Anodonta woodiana.</title>
        <authorList>
            <person name="Chen X."/>
        </authorList>
    </citation>
    <scope>NUCLEOTIDE SEQUENCE [LARGE SCALE GENOMIC DNA]</scope>
    <source>
        <strain evidence="6">MN2024</strain>
        <tissue evidence="6">Gills</tissue>
    </source>
</reference>
<gene>
    <name evidence="6" type="ORF">ACJMK2_016215</name>
</gene>
<comment type="caution">
    <text evidence="6">The sequence shown here is derived from an EMBL/GenBank/DDBJ whole genome shotgun (WGS) entry which is preliminary data.</text>
</comment>
<keyword evidence="4" id="KW-1015">Disulfide bond</keyword>
<dbReference type="Pfam" id="PF14865">
    <property type="entry name" value="Macin"/>
    <property type="match status" value="1"/>
</dbReference>
<comment type="subcellular location">
    <subcellularLocation>
        <location evidence="1">Secreted</location>
    </subcellularLocation>
</comment>
<keyword evidence="5" id="KW-0732">Signal</keyword>
<evidence type="ECO:0000256" key="3">
    <source>
        <dbReference type="ARBA" id="ARBA00022525"/>
    </source>
</evidence>
<dbReference type="Proteomes" id="UP001634394">
    <property type="component" value="Unassembled WGS sequence"/>
</dbReference>
<keyword evidence="7" id="KW-1185">Reference proteome</keyword>
<sequence>MALIKTMSILLGITILAILTMTPSTEGNPITDCWNTWSRCTKRDYGATGRFWQSCVDRCKCLGYATGICREVPSNCPIATKAWQCQCSGTRSGSKPIWCGF</sequence>
<feature type="signal peptide" evidence="5">
    <location>
        <begin position="1"/>
        <end position="27"/>
    </location>
</feature>
<dbReference type="InterPro" id="IPR038456">
    <property type="entry name" value="Macin_sf"/>
</dbReference>
<evidence type="ECO:0008006" key="8">
    <source>
        <dbReference type="Google" id="ProtNLM"/>
    </source>
</evidence>
<evidence type="ECO:0000256" key="1">
    <source>
        <dbReference type="ARBA" id="ARBA00004613"/>
    </source>
</evidence>
<evidence type="ECO:0000256" key="4">
    <source>
        <dbReference type="ARBA" id="ARBA00023157"/>
    </source>
</evidence>
<evidence type="ECO:0000256" key="5">
    <source>
        <dbReference type="SAM" id="SignalP"/>
    </source>
</evidence>
<name>A0ABD3UUA2_SINWO</name>
<accession>A0ABD3UUA2</accession>
<dbReference type="GO" id="GO:0005576">
    <property type="term" value="C:extracellular region"/>
    <property type="evidence" value="ECO:0007669"/>
    <property type="project" value="UniProtKB-SubCell"/>
</dbReference>
<organism evidence="6 7">
    <name type="scientific">Sinanodonta woodiana</name>
    <name type="common">Chinese pond mussel</name>
    <name type="synonym">Anodonta woodiana</name>
    <dbReference type="NCBI Taxonomy" id="1069815"/>
    <lineage>
        <taxon>Eukaryota</taxon>
        <taxon>Metazoa</taxon>
        <taxon>Spiralia</taxon>
        <taxon>Lophotrochozoa</taxon>
        <taxon>Mollusca</taxon>
        <taxon>Bivalvia</taxon>
        <taxon>Autobranchia</taxon>
        <taxon>Heteroconchia</taxon>
        <taxon>Palaeoheterodonta</taxon>
        <taxon>Unionida</taxon>
        <taxon>Unionoidea</taxon>
        <taxon>Unionidae</taxon>
        <taxon>Unioninae</taxon>
        <taxon>Sinanodonta</taxon>
    </lineage>
</organism>
<evidence type="ECO:0000256" key="2">
    <source>
        <dbReference type="ARBA" id="ARBA00010366"/>
    </source>
</evidence>
<protein>
    <recommendedName>
        <fullName evidence="8">Theromacin</fullName>
    </recommendedName>
</protein>
<comment type="similarity">
    <text evidence="2">Belongs to the macin family.</text>
</comment>
<dbReference type="EMBL" id="JBJQND010000015">
    <property type="protein sequence ID" value="KAL3852596.1"/>
    <property type="molecule type" value="Genomic_DNA"/>
</dbReference>
<dbReference type="AlphaFoldDB" id="A0ABD3UUA2"/>
<evidence type="ECO:0000313" key="7">
    <source>
        <dbReference type="Proteomes" id="UP001634394"/>
    </source>
</evidence>
<keyword evidence="3" id="KW-0964">Secreted</keyword>
<feature type="chain" id="PRO_5044828050" description="Theromacin" evidence="5">
    <location>
        <begin position="28"/>
        <end position="101"/>
    </location>
</feature>
<proteinExistence type="inferred from homology"/>
<dbReference type="Gene3D" id="3.30.30.100">
    <property type="match status" value="1"/>
</dbReference>
<dbReference type="InterPro" id="IPR029230">
    <property type="entry name" value="Macin"/>
</dbReference>
<evidence type="ECO:0000313" key="6">
    <source>
        <dbReference type="EMBL" id="KAL3852596.1"/>
    </source>
</evidence>